<evidence type="ECO:0000313" key="4">
    <source>
        <dbReference type="Proteomes" id="UP000292447"/>
    </source>
</evidence>
<dbReference type="InterPro" id="IPR029026">
    <property type="entry name" value="tRNA_m1G_MTases_N"/>
</dbReference>
<dbReference type="Pfam" id="PF02598">
    <property type="entry name" value="Methyltrn_RNA_3"/>
    <property type="match status" value="1"/>
</dbReference>
<dbReference type="Gene3D" id="3.40.1280.10">
    <property type="match status" value="2"/>
</dbReference>
<gene>
    <name evidence="3" type="ORF">METSCH_E04560</name>
</gene>
<dbReference type="InterPro" id="IPR003750">
    <property type="entry name" value="Put_MeTrfase-C9orf114-like"/>
</dbReference>
<evidence type="ECO:0000313" key="3">
    <source>
        <dbReference type="EMBL" id="QBM90214.1"/>
    </source>
</evidence>
<name>A0A4P6XW43_9ASCO</name>
<dbReference type="Proteomes" id="UP000292447">
    <property type="component" value="Chromosome V"/>
</dbReference>
<dbReference type="STRING" id="2163413.A0A4P6XW43"/>
<dbReference type="SUPFAM" id="SSF75217">
    <property type="entry name" value="alpha/beta knot"/>
    <property type="match status" value="1"/>
</dbReference>
<reference evidence="4" key="1">
    <citation type="submission" date="2019-03" db="EMBL/GenBank/DDBJ databases">
        <title>Snf2 controls pulcherriminic acid biosynthesis and connects pigmentation and antifungal activity of the yeast Metschnikowia pulcherrima.</title>
        <authorList>
            <person name="Gore-Lloyd D."/>
            <person name="Sumann I."/>
            <person name="Brachmann A.O."/>
            <person name="Schneeberger K."/>
            <person name="Ortiz-Merino R.A."/>
            <person name="Moreno-Beltran M."/>
            <person name="Schlaefli M."/>
            <person name="Kirner P."/>
            <person name="Santos Kron A."/>
            <person name="Wolfe K.H."/>
            <person name="Piel J."/>
            <person name="Ahrens C.H."/>
            <person name="Henk D."/>
            <person name="Freimoser F.M."/>
        </authorList>
    </citation>
    <scope>NUCLEOTIDE SEQUENCE [LARGE SCALE GENOMIC DNA]</scope>
    <source>
        <strain evidence="4">APC 1.2</strain>
    </source>
</reference>
<dbReference type="PANTHER" id="PTHR12150:SF13">
    <property type="entry name" value="METHYLTRANSFERASE C9ORF114-RELATED"/>
    <property type="match status" value="1"/>
</dbReference>
<dbReference type="InterPro" id="IPR029028">
    <property type="entry name" value="Alpha/beta_knot_MTases"/>
</dbReference>
<comment type="similarity">
    <text evidence="1">Belongs to the class IV-like SAM-binding methyltransferase superfamily.</text>
</comment>
<accession>A0A4P6XW43</accession>
<organism evidence="3 4">
    <name type="scientific">Metschnikowia aff. pulcherrima</name>
    <dbReference type="NCBI Taxonomy" id="2163413"/>
    <lineage>
        <taxon>Eukaryota</taxon>
        <taxon>Fungi</taxon>
        <taxon>Dikarya</taxon>
        <taxon>Ascomycota</taxon>
        <taxon>Saccharomycotina</taxon>
        <taxon>Pichiomycetes</taxon>
        <taxon>Metschnikowiaceae</taxon>
        <taxon>Metschnikowia</taxon>
    </lineage>
</organism>
<keyword evidence="4" id="KW-1185">Reference proteome</keyword>
<feature type="compositionally biased region" description="Basic and acidic residues" evidence="2">
    <location>
        <begin position="96"/>
        <end position="112"/>
    </location>
</feature>
<dbReference type="EMBL" id="CP034460">
    <property type="protein sequence ID" value="QBM90214.1"/>
    <property type="molecule type" value="Genomic_DNA"/>
</dbReference>
<dbReference type="AlphaFoldDB" id="A0A4P6XW43"/>
<protein>
    <submittedName>
        <fullName evidence="3">Uncharacterized protein</fullName>
    </submittedName>
</protein>
<proteinExistence type="inferred from homology"/>
<evidence type="ECO:0000256" key="1">
    <source>
        <dbReference type="ARBA" id="ARBA00009841"/>
    </source>
</evidence>
<evidence type="ECO:0000256" key="2">
    <source>
        <dbReference type="SAM" id="MobiDB-lite"/>
    </source>
</evidence>
<feature type="region of interest" description="Disordered" evidence="2">
    <location>
        <begin position="96"/>
        <end position="119"/>
    </location>
</feature>
<sequence length="364" mass="40011">MSSNLITQSSSETSRPAKVLNNFKTSLCIPSSAISHANASNLQHITHVAYQIAKAAISFNVSEIVVLEVPDKTEQLENGESEFCVVQGNQGNQKIKFDNSTEERAQSVRPEETGTSSSAKNENSALLLASLLQYFVTPKYLVQSVFRANPCRAKFIYAEKLPKISTFPFMSSNAIGGAYKEGFTVSKKAPKVRKRNKKVSAVKKLKVTKYVNVGGSRLVELSGPEVPINVRVTVDMKNKKVVSPEQAYGTSGCKASFGYHVRIAKTITSVFTELSYPEGYTESIFVNADNYFKGSPLTQLPRKSGEWRGQNLIVIANLRDLKYVFEQESIEGVDSITEMFDAEMAVPAGLRIEDAAFVSMAMLV</sequence>
<dbReference type="PANTHER" id="PTHR12150">
    <property type="entry name" value="CLASS IV SAM-BINDING METHYLTRANSFERASE-RELATED"/>
    <property type="match status" value="1"/>
</dbReference>